<accession>A0A0G1TGP6</accession>
<dbReference type="AlphaFoldDB" id="A0A0G1TGP6"/>
<dbReference type="Proteomes" id="UP000034212">
    <property type="component" value="Unassembled WGS sequence"/>
</dbReference>
<protein>
    <submittedName>
        <fullName evidence="1">Uncharacterized protein</fullName>
    </submittedName>
</protein>
<evidence type="ECO:0000313" key="1">
    <source>
        <dbReference type="EMBL" id="KKU80954.1"/>
    </source>
</evidence>
<comment type="caution">
    <text evidence="1">The sequence shown here is derived from an EMBL/GenBank/DDBJ whole genome shotgun (WGS) entry which is preliminary data.</text>
</comment>
<gene>
    <name evidence="1" type="ORF">UY08_C0005G0011</name>
</gene>
<proteinExistence type="predicted"/>
<evidence type="ECO:0000313" key="2">
    <source>
        <dbReference type="Proteomes" id="UP000034212"/>
    </source>
</evidence>
<reference evidence="1 2" key="1">
    <citation type="journal article" date="2015" name="Nature">
        <title>rRNA introns, odd ribosomes, and small enigmatic genomes across a large radiation of phyla.</title>
        <authorList>
            <person name="Brown C.T."/>
            <person name="Hug L.A."/>
            <person name="Thomas B.C."/>
            <person name="Sharon I."/>
            <person name="Castelle C.J."/>
            <person name="Singh A."/>
            <person name="Wilkins M.J."/>
            <person name="Williams K.H."/>
            <person name="Banfield J.F."/>
        </authorList>
    </citation>
    <scope>NUCLEOTIDE SEQUENCE [LARGE SCALE GENOMIC DNA]</scope>
</reference>
<sequence length="141" mass="16020">MIEGDITYRIPNHDGWGYLTVNQPNQHRSEWELVDIAVVPQRSGLGCRLIRMFCDDHPCNTKVCGPIGHDDSFAAVDKLDYHAPPGESRSFWLDDTEIIRTIPIFAFLDVSGISVTRVKITCDHSILGNPQIYMQYYGHTK</sequence>
<dbReference type="EMBL" id="LCOQ01000005">
    <property type="protein sequence ID" value="KKU80954.1"/>
    <property type="molecule type" value="Genomic_DNA"/>
</dbReference>
<organism evidence="1 2">
    <name type="scientific">Candidatus Gottesmanbacteria bacterium GW2011_GWA1_47_8</name>
    <dbReference type="NCBI Taxonomy" id="1618438"/>
    <lineage>
        <taxon>Bacteria</taxon>
        <taxon>Candidatus Gottesmaniibacteriota</taxon>
    </lineage>
</organism>
<name>A0A0G1TGP6_9BACT</name>